<dbReference type="Proteomes" id="UP000472272">
    <property type="component" value="Chromosome 13"/>
</dbReference>
<keyword evidence="9" id="KW-1185">Reference proteome</keyword>
<accession>A0A670J1W7</accession>
<dbReference type="OMA" id="DVEREQH"/>
<dbReference type="InterPro" id="IPR050111">
    <property type="entry name" value="C-type_lectin/snaclec_domain"/>
</dbReference>
<evidence type="ECO:0000256" key="3">
    <source>
        <dbReference type="ARBA" id="ARBA00022734"/>
    </source>
</evidence>
<organism evidence="8 9">
    <name type="scientific">Podarcis muralis</name>
    <name type="common">Wall lizard</name>
    <name type="synonym">Lacerta muralis</name>
    <dbReference type="NCBI Taxonomy" id="64176"/>
    <lineage>
        <taxon>Eukaryota</taxon>
        <taxon>Metazoa</taxon>
        <taxon>Chordata</taxon>
        <taxon>Craniata</taxon>
        <taxon>Vertebrata</taxon>
        <taxon>Euteleostomi</taxon>
        <taxon>Lepidosauria</taxon>
        <taxon>Squamata</taxon>
        <taxon>Bifurcata</taxon>
        <taxon>Unidentata</taxon>
        <taxon>Episquamata</taxon>
        <taxon>Laterata</taxon>
        <taxon>Lacertibaenia</taxon>
        <taxon>Lacertidae</taxon>
        <taxon>Podarcis</taxon>
    </lineage>
</organism>
<evidence type="ECO:0000259" key="7">
    <source>
        <dbReference type="PROSITE" id="PS50041"/>
    </source>
</evidence>
<evidence type="ECO:0000313" key="8">
    <source>
        <dbReference type="Ensembl" id="ENSPMRP00000018180.1"/>
    </source>
</evidence>
<dbReference type="InterPro" id="IPR016186">
    <property type="entry name" value="C-type_lectin-like/link_sf"/>
</dbReference>
<dbReference type="CDD" id="cd03590">
    <property type="entry name" value="CLECT_DC-SIGN_like"/>
    <property type="match status" value="1"/>
</dbReference>
<dbReference type="Gene3D" id="3.10.100.10">
    <property type="entry name" value="Mannose-Binding Protein A, subunit A"/>
    <property type="match status" value="1"/>
</dbReference>
<proteinExistence type="predicted"/>
<evidence type="ECO:0000256" key="4">
    <source>
        <dbReference type="ARBA" id="ARBA00023157"/>
    </source>
</evidence>
<dbReference type="InterPro" id="IPR033989">
    <property type="entry name" value="CD209-like_CTLD"/>
</dbReference>
<evidence type="ECO:0000256" key="2">
    <source>
        <dbReference type="ARBA" id="ARBA00022525"/>
    </source>
</evidence>
<dbReference type="PANTHER" id="PTHR22803">
    <property type="entry name" value="MANNOSE, PHOSPHOLIPASE, LECTIN RECEPTOR RELATED"/>
    <property type="match status" value="1"/>
</dbReference>
<feature type="transmembrane region" description="Helical" evidence="6">
    <location>
        <begin position="105"/>
        <end position="124"/>
    </location>
</feature>
<dbReference type="SMART" id="SM00034">
    <property type="entry name" value="CLECT"/>
    <property type="match status" value="1"/>
</dbReference>
<dbReference type="Pfam" id="PF00059">
    <property type="entry name" value="Lectin_C"/>
    <property type="match status" value="1"/>
</dbReference>
<evidence type="ECO:0000256" key="6">
    <source>
        <dbReference type="SAM" id="Phobius"/>
    </source>
</evidence>
<keyword evidence="4" id="KW-1015">Disulfide bond</keyword>
<evidence type="ECO:0000313" key="9">
    <source>
        <dbReference type="Proteomes" id="UP000472272"/>
    </source>
</evidence>
<sequence>MQGLTRVVIQNNRTGGHQVEKPSLTNPLAPCSASSPDSDMQASVFRVFPGAWSRSGARVTMSQDYRDLTAVDVEDDDDEIQLRKASQKRSPGLSWRQRICPSRRLVLILLGVSTILTIAIIVFGSKGSQRSSQLSGMRDTLTSLNQSIGDGIVSLQQKGTDTATKITQLEAKVKKLTEEAEAAKTRLLSQMTTLQRSFRGMNCDLQNFKNNRTEACCPKGWDIFRKSCYWESRLGRPWEEAKADCEARDAHLVIINSYEEQRFVAVRVRPQFMWIGLSDATGSWKWVDGTPYTVRQSDWAPGQPDNWYGHGLGGGEDCAHLHHDGSWNDDHCSRNYGWVCEMEAVD</sequence>
<dbReference type="Ensembl" id="ENSPMRT00000019339.1">
    <property type="protein sequence ID" value="ENSPMRP00000018180.1"/>
    <property type="gene ID" value="ENSPMRG00000011968.1"/>
</dbReference>
<keyword evidence="6" id="KW-0812">Transmembrane</keyword>
<evidence type="ECO:0000256" key="1">
    <source>
        <dbReference type="ARBA" id="ARBA00004613"/>
    </source>
</evidence>
<comment type="subcellular location">
    <subcellularLocation>
        <location evidence="1">Secreted</location>
    </subcellularLocation>
</comment>
<dbReference type="Pfam" id="PF03954">
    <property type="entry name" value="Lectin_N"/>
    <property type="match status" value="1"/>
</dbReference>
<keyword evidence="6" id="KW-1133">Transmembrane helix</keyword>
<dbReference type="GO" id="GO:0030246">
    <property type="term" value="F:carbohydrate binding"/>
    <property type="evidence" value="ECO:0007669"/>
    <property type="project" value="UniProtKB-KW"/>
</dbReference>
<dbReference type="GO" id="GO:0005576">
    <property type="term" value="C:extracellular region"/>
    <property type="evidence" value="ECO:0007669"/>
    <property type="project" value="UniProtKB-SubCell"/>
</dbReference>
<dbReference type="AlphaFoldDB" id="A0A670J1W7"/>
<dbReference type="PROSITE" id="PS50041">
    <property type="entry name" value="C_TYPE_LECTIN_2"/>
    <property type="match status" value="1"/>
</dbReference>
<keyword evidence="6" id="KW-0472">Membrane</keyword>
<evidence type="ECO:0000256" key="5">
    <source>
        <dbReference type="SAM" id="MobiDB-lite"/>
    </source>
</evidence>
<dbReference type="PROSITE" id="PS00615">
    <property type="entry name" value="C_TYPE_LECTIN_1"/>
    <property type="match status" value="1"/>
</dbReference>
<protein>
    <submittedName>
        <fullName evidence="8">Asialoglycoprotein receptor 1-like</fullName>
    </submittedName>
</protein>
<keyword evidence="2" id="KW-0964">Secreted</keyword>
<feature type="region of interest" description="Disordered" evidence="5">
    <location>
        <begin position="11"/>
        <end position="37"/>
    </location>
</feature>
<reference evidence="8" key="3">
    <citation type="submission" date="2025-09" db="UniProtKB">
        <authorList>
            <consortium name="Ensembl"/>
        </authorList>
    </citation>
    <scope>IDENTIFICATION</scope>
</reference>
<reference evidence="8" key="2">
    <citation type="submission" date="2025-08" db="UniProtKB">
        <authorList>
            <consortium name="Ensembl"/>
        </authorList>
    </citation>
    <scope>IDENTIFICATION</scope>
</reference>
<dbReference type="InterPro" id="IPR016187">
    <property type="entry name" value="CTDL_fold"/>
</dbReference>
<dbReference type="InterPro" id="IPR018378">
    <property type="entry name" value="C-type_lectin_CS"/>
</dbReference>
<feature type="domain" description="C-type lectin" evidence="7">
    <location>
        <begin position="224"/>
        <end position="341"/>
    </location>
</feature>
<dbReference type="GeneTree" id="ENSGT00940000161727"/>
<reference evidence="8 9" key="1">
    <citation type="journal article" date="2019" name="Proc. Natl. Acad. Sci. U.S.A.">
        <title>Regulatory changes in pterin and carotenoid genes underlie balanced color polymorphisms in the wall lizard.</title>
        <authorList>
            <person name="Andrade P."/>
            <person name="Pinho C."/>
            <person name="Perez I de Lanuza G."/>
            <person name="Afonso S."/>
            <person name="Brejcha J."/>
            <person name="Rubin C.J."/>
            <person name="Wallerman O."/>
            <person name="Pereira P."/>
            <person name="Sabatino S.J."/>
            <person name="Bellati A."/>
            <person name="Pellitteri-Rosa D."/>
            <person name="Bosakova Z."/>
            <person name="Bunikis I."/>
            <person name="Carretero M.A."/>
            <person name="Feiner N."/>
            <person name="Marsik P."/>
            <person name="Pauperio F."/>
            <person name="Salvi D."/>
            <person name="Soler L."/>
            <person name="While G.M."/>
            <person name="Uller T."/>
            <person name="Font E."/>
            <person name="Andersson L."/>
            <person name="Carneiro M."/>
        </authorList>
    </citation>
    <scope>NUCLEOTIDE SEQUENCE</scope>
</reference>
<keyword evidence="3" id="KW-0430">Lectin</keyword>
<dbReference type="InterPro" id="IPR001304">
    <property type="entry name" value="C-type_lectin-like"/>
</dbReference>
<gene>
    <name evidence="8" type="primary">LOC114582012</name>
</gene>
<dbReference type="SUPFAM" id="SSF56436">
    <property type="entry name" value="C-type lectin-like"/>
    <property type="match status" value="1"/>
</dbReference>
<name>A0A670J1W7_PODMU</name>